<dbReference type="EMBL" id="FMIK01000024">
    <property type="protein sequence ID" value="SCL92748.1"/>
    <property type="molecule type" value="Genomic_DNA"/>
</dbReference>
<evidence type="ECO:0000313" key="2">
    <source>
        <dbReference type="Proteomes" id="UP000242164"/>
    </source>
</evidence>
<dbReference type="Proteomes" id="UP000242164">
    <property type="component" value="Unassembled WGS sequence"/>
</dbReference>
<accession>A0AAX2CGX0</accession>
<dbReference type="GeneID" id="33897179"/>
<comment type="caution">
    <text evidence="1">The sequence shown here is derived from an EMBL/GenBank/DDBJ whole genome shotgun (WGS) entry which is preliminary data.</text>
</comment>
<protein>
    <submittedName>
        <fullName evidence="1">Uncharacterized protein</fullName>
    </submittedName>
</protein>
<dbReference type="AlphaFoldDB" id="A0AAX2CGX0"/>
<evidence type="ECO:0000313" key="1">
    <source>
        <dbReference type="EMBL" id="SCL92748.1"/>
    </source>
</evidence>
<dbReference type="RefSeq" id="WP_012094350.1">
    <property type="nucleotide sequence ID" value="NZ_CP024096.1"/>
</dbReference>
<sequence length="80" mass="8285">MACTTNNICFDVCLVITITPGNGISSLVNCDGICGNSPSIEISPTGSIIITLPLIACFSITLNDDLSVDSQLTSLSFQTS</sequence>
<gene>
    <name evidence="1" type="ORF">BCB44BAC_02115</name>
</gene>
<proteinExistence type="predicted"/>
<organism evidence="1 2">
    <name type="scientific">Bacillus cytotoxicus</name>
    <dbReference type="NCBI Taxonomy" id="580165"/>
    <lineage>
        <taxon>Bacteria</taxon>
        <taxon>Bacillati</taxon>
        <taxon>Bacillota</taxon>
        <taxon>Bacilli</taxon>
        <taxon>Bacillales</taxon>
        <taxon>Bacillaceae</taxon>
        <taxon>Bacillus</taxon>
        <taxon>Bacillus cereus group</taxon>
    </lineage>
</organism>
<reference evidence="1 2" key="1">
    <citation type="submission" date="2016-08" db="EMBL/GenBank/DDBJ databases">
        <authorList>
            <person name="Loux V."/>
            <person name="Rue O."/>
        </authorList>
    </citation>
    <scope>NUCLEOTIDE SEQUENCE [LARGE SCALE GENOMIC DNA]</scope>
    <source>
        <strain evidence="1 2">AFSSA_08CEB44bac</strain>
    </source>
</reference>
<name>A0AAX2CGX0_9BACI</name>